<proteinExistence type="predicted"/>
<accession>A0A0R3R0R9</accession>
<name>A0A0R3R0R9_9BILA</name>
<evidence type="ECO:0000313" key="2">
    <source>
        <dbReference type="Proteomes" id="UP000280834"/>
    </source>
</evidence>
<gene>
    <name evidence="1" type="ORF">BTMF_LOCUS11605</name>
</gene>
<keyword evidence="2" id="KW-1185">Reference proteome</keyword>
<reference evidence="3" key="1">
    <citation type="submission" date="2017-02" db="UniProtKB">
        <authorList>
            <consortium name="WormBaseParasite"/>
        </authorList>
    </citation>
    <scope>IDENTIFICATION</scope>
</reference>
<evidence type="ECO:0000313" key="3">
    <source>
        <dbReference type="WBParaSite" id="BTMF_0001360601-mRNA-1"/>
    </source>
</evidence>
<dbReference type="WBParaSite" id="BTMF_0001360601-mRNA-1">
    <property type="protein sequence ID" value="BTMF_0001360601-mRNA-1"/>
    <property type="gene ID" value="BTMF_0001360601"/>
</dbReference>
<dbReference type="Proteomes" id="UP000280834">
    <property type="component" value="Unassembled WGS sequence"/>
</dbReference>
<sequence length="192" mass="21964">MAVLFELSQNDCQHSQTEALRKGISMSTCQQSALTFDLNKQIDFRCEFRNVIIDIPYTATSIKRVTVPMLISWFPYSSYAELRNWSANVHGYNVGQIVCSNWVCLWMPRINVCHREAISSVKECSFSYDRLQRRHSKFTNIMFIHPLQEHNVSLHNFTNTDLGQSAQFYGPILGAAPTMLSLILGLQFSSAM</sequence>
<dbReference type="AlphaFoldDB" id="A0A0R3R0R9"/>
<protein>
    <submittedName>
        <fullName evidence="3">Neur_chan_LBD domain-containing protein</fullName>
    </submittedName>
</protein>
<organism evidence="3">
    <name type="scientific">Brugia timori</name>
    <dbReference type="NCBI Taxonomy" id="42155"/>
    <lineage>
        <taxon>Eukaryota</taxon>
        <taxon>Metazoa</taxon>
        <taxon>Ecdysozoa</taxon>
        <taxon>Nematoda</taxon>
        <taxon>Chromadorea</taxon>
        <taxon>Rhabditida</taxon>
        <taxon>Spirurina</taxon>
        <taxon>Spiruromorpha</taxon>
        <taxon>Filarioidea</taxon>
        <taxon>Onchocercidae</taxon>
        <taxon>Brugia</taxon>
    </lineage>
</organism>
<dbReference type="EMBL" id="UZAG01018448">
    <property type="protein sequence ID" value="VDO39641.1"/>
    <property type="molecule type" value="Genomic_DNA"/>
</dbReference>
<evidence type="ECO:0000313" key="1">
    <source>
        <dbReference type="EMBL" id="VDO39641.1"/>
    </source>
</evidence>
<reference evidence="1 2" key="2">
    <citation type="submission" date="2018-11" db="EMBL/GenBank/DDBJ databases">
        <authorList>
            <consortium name="Pathogen Informatics"/>
        </authorList>
    </citation>
    <scope>NUCLEOTIDE SEQUENCE [LARGE SCALE GENOMIC DNA]</scope>
</reference>